<accession>A0ABD6ATQ1</accession>
<gene>
    <name evidence="1" type="ORF">ACFSBT_06465</name>
</gene>
<proteinExistence type="predicted"/>
<dbReference type="Proteomes" id="UP001597187">
    <property type="component" value="Unassembled WGS sequence"/>
</dbReference>
<protein>
    <submittedName>
        <fullName evidence="1">Uncharacterized protein</fullName>
    </submittedName>
</protein>
<dbReference type="RefSeq" id="WP_250872897.1">
    <property type="nucleotide sequence ID" value="NZ_JALXFV010000003.1"/>
</dbReference>
<evidence type="ECO:0000313" key="2">
    <source>
        <dbReference type="Proteomes" id="UP001597187"/>
    </source>
</evidence>
<dbReference type="AlphaFoldDB" id="A0ABD6ATQ1"/>
<organism evidence="1 2">
    <name type="scientific">Halomarina rubra</name>
    <dbReference type="NCBI Taxonomy" id="2071873"/>
    <lineage>
        <taxon>Archaea</taxon>
        <taxon>Methanobacteriati</taxon>
        <taxon>Methanobacteriota</taxon>
        <taxon>Stenosarchaea group</taxon>
        <taxon>Halobacteria</taxon>
        <taxon>Halobacteriales</taxon>
        <taxon>Natronomonadaceae</taxon>
        <taxon>Halomarina</taxon>
    </lineage>
</organism>
<reference evidence="1 2" key="1">
    <citation type="journal article" date="2019" name="Int. J. Syst. Evol. Microbiol.">
        <title>The Global Catalogue of Microorganisms (GCM) 10K type strain sequencing project: providing services to taxonomists for standard genome sequencing and annotation.</title>
        <authorList>
            <consortium name="The Broad Institute Genomics Platform"/>
            <consortium name="The Broad Institute Genome Sequencing Center for Infectious Disease"/>
            <person name="Wu L."/>
            <person name="Ma J."/>
        </authorList>
    </citation>
    <scope>NUCLEOTIDE SEQUENCE [LARGE SCALE GENOMIC DNA]</scope>
    <source>
        <strain evidence="1 2">CGMCC 1.12563</strain>
    </source>
</reference>
<comment type="caution">
    <text evidence="1">The sequence shown here is derived from an EMBL/GenBank/DDBJ whole genome shotgun (WGS) entry which is preliminary data.</text>
</comment>
<sequence length="47" mass="5628">MPPASRCTLTGRCERCDWQTLAGSHPEMVRAYRDHLREHHPERWVRV</sequence>
<dbReference type="EMBL" id="JBHUDC010000003">
    <property type="protein sequence ID" value="MFD1512922.1"/>
    <property type="molecule type" value="Genomic_DNA"/>
</dbReference>
<keyword evidence="2" id="KW-1185">Reference proteome</keyword>
<evidence type="ECO:0000313" key="1">
    <source>
        <dbReference type="EMBL" id="MFD1512922.1"/>
    </source>
</evidence>
<name>A0ABD6ATQ1_9EURY</name>